<dbReference type="SMART" id="SM00032">
    <property type="entry name" value="CCP"/>
    <property type="match status" value="4"/>
</dbReference>
<evidence type="ECO:0000313" key="4">
    <source>
        <dbReference type="Proteomes" id="UP000318571"/>
    </source>
</evidence>
<dbReference type="InterPro" id="IPR000436">
    <property type="entry name" value="Sushi_SCR_CCP_dom"/>
</dbReference>
<evidence type="ECO:0000313" key="3">
    <source>
        <dbReference type="EMBL" id="TRY79636.1"/>
    </source>
</evidence>
<dbReference type="Proteomes" id="UP000318571">
    <property type="component" value="Chromosome 6"/>
</dbReference>
<comment type="caution">
    <text evidence="3">The sequence shown here is derived from an EMBL/GenBank/DDBJ whole genome shotgun (WGS) entry which is preliminary data.</text>
</comment>
<feature type="domain" description="Sushi" evidence="2">
    <location>
        <begin position="1016"/>
        <end position="1076"/>
    </location>
</feature>
<accession>A0A553PPN6</accession>
<keyword evidence="1" id="KW-1015">Disulfide bond</keyword>
<sequence>MAWVLLYRQSSGIKDNVYGDILHTSSVPVQCLEGCRSDAGCPLLDTCYEKQCLPKVCPPQILAVPNSVLLKARSAKVGTLVKARCDQGFVIKEIGFNRPFNMKCEQHKDHRKSPAWFLRDEQFRNLKCVPKGTCSVNEDCPGDYQNLWRCVEGICIQDCADVPNGKIVQERHISSQTGEETCVADDGPSFSISNKAKLQCQEGYIVDNPISGGDNAKVVCHHDSQGSRWRYLDMLNQVAECIRGCQHDSDCPMAQVCSRQTSMCQPSTCQDLDPTQFHGKIVSSSAGPDFVCDPGFVYLNALDKAVNATKVVCGRGDNQSASDQVWLEFQGQRGLQPCQPGCIQGIESCEPYFENDPFKRISGCLDDLGCGFEEHCHPSLHTCRPSSCPCLTRDPNAIIMDCQTSRVEAFASVQIKCNPGYLFDLPLQPQKSLELVCNPITQKLSYESSVQGNLVEPPICESGCFLDSDCPKEGDICRKRVCKMRSCADGPLDPNAIYNHLPNRNQAVKFCLRDFKMFTGTILIGNIQLECKSEGNSLTWRTSNDQDDPPCLELCSNATKCSNPAHNCQGGACMRTKCNEEILNGQIEAKGSSGVLICSPGFVVKTSQGCNSEATVQCALNRVSNWVSGGEIASCQSGCSSNESCLQGEECDPKTCRCVPPVCFGPKKLIGGSIEGPDKIRLGMMVTLTCSRGFIFKRNNQASKSVRVQCGIFDGIPRYAILGTPVQGCEEGCLSNGDCPTALICQEFKCVDVTCSMDDPNALLDSPIGLRPTPFPIRIRCCKCPELGKCVEHCPRECPMEIFTRRSDVTIVAEVGNLVGSPAALQCQPGYDCLEDHDCVNSTCVPRQCTNDLTRFQGALLNPRDVGIGTTNLFRCIEGPQKTTKVFCSLDGSPNWKLLDGTPLKPCFPECSNNQPCPEDHLCDPETQRCMKSKGCPPNIPHGIIVPLRDGPKIISCKPGFKLVPDVEELALCSSDEVWTTPKGQALSCEPGCSFKYSCSEGQICINGKCSQKVLCPLGIPFSNGHLIPERKGQLGDVAIFECDLGYKQLGTETLELECSKQGWIPKGSVALIPQCQKGKRPSDCSTLEKCIEGECVVPSCNPGLDFPNSDLVVGETTEVGSSGMLVCKDDFVLDFSDDPILFQAIYCGFDQNTGDVNWLSQSTSDKVKDCVKGCKTHEDCSTHCAKGRCAVASDSQTLCSSFPNFDGTTECKADICTLECPMDKVIIDPNVRPPLLSSLTVQCEFVNGSGQWIFDKERVLSDPKCVPIRCTICDDNSCKESDLCGKSCSLDHVPTHLQVIQTNEDGSADFSCRSVNHRLVQYFWNKNGNAIDSFLCLGSVFTSRCESAETSSTPSWSKLSGSQMPICAKGCSPNKSNCQCSALDFCQRKCATCIPDSFEPCSKGNRCSDWSKSCDVNPRLSQWQCLPKCKTRIYQGTVRRELNGRSVLQCDFHFAVDHFKARGPKTFVTCSYSTCQPMWTLLDPEHVQKPANCAFDPVPCDLKDLMFIPNARIHFQNGTLSPKARRFTRQRAQVRCNSFHLLKVYGKVLLENSKMVQLSCQSVKGVPEWTLSDGTPFQVGNLRCEEGCLTNADCHKEGYYCDTQTHLCVHSPCPKVVPHGDIRFVATEGQLVCHSGHVISYPRVLVQKAFIACQQQNRCDILPTKQALIKCQHYQEDSGHWMLAIQPPNQARSWL</sequence>
<reference evidence="3 4" key="1">
    <citation type="journal article" date="2018" name="Nat. Ecol. Evol.">
        <title>Genomic signatures of mitonuclear coevolution across populations of Tigriopus californicus.</title>
        <authorList>
            <person name="Barreto F.S."/>
            <person name="Watson E.T."/>
            <person name="Lima T.G."/>
            <person name="Willett C.S."/>
            <person name="Edmands S."/>
            <person name="Li W."/>
            <person name="Burton R.S."/>
        </authorList>
    </citation>
    <scope>NUCLEOTIDE SEQUENCE [LARGE SCALE GENOMIC DNA]</scope>
    <source>
        <strain evidence="3 4">San Diego</strain>
    </source>
</reference>
<proteinExistence type="predicted"/>
<keyword evidence="4" id="KW-1185">Reference proteome</keyword>
<evidence type="ECO:0000256" key="1">
    <source>
        <dbReference type="ARBA" id="ARBA00023157"/>
    </source>
</evidence>
<feature type="domain" description="Sushi" evidence="2">
    <location>
        <begin position="936"/>
        <end position="989"/>
    </location>
</feature>
<dbReference type="EMBL" id="VCGU01000002">
    <property type="protein sequence ID" value="TRY79636.1"/>
    <property type="molecule type" value="Genomic_DNA"/>
</dbReference>
<name>A0A553PPN6_TIGCA</name>
<protein>
    <recommendedName>
        <fullName evidence="2">Sushi domain-containing protein</fullName>
    </recommendedName>
</protein>
<organism evidence="3 4">
    <name type="scientific">Tigriopus californicus</name>
    <name type="common">Marine copepod</name>
    <dbReference type="NCBI Taxonomy" id="6832"/>
    <lineage>
        <taxon>Eukaryota</taxon>
        <taxon>Metazoa</taxon>
        <taxon>Ecdysozoa</taxon>
        <taxon>Arthropoda</taxon>
        <taxon>Crustacea</taxon>
        <taxon>Multicrustacea</taxon>
        <taxon>Hexanauplia</taxon>
        <taxon>Copepoda</taxon>
        <taxon>Harpacticoida</taxon>
        <taxon>Harpacticidae</taxon>
        <taxon>Tigriopus</taxon>
    </lineage>
</organism>
<feature type="non-terminal residue" evidence="3">
    <location>
        <position position="1696"/>
    </location>
</feature>
<gene>
    <name evidence="3" type="ORF">TCAL_12389</name>
</gene>
<feature type="domain" description="Sushi" evidence="2">
    <location>
        <begin position="388"/>
        <end position="460"/>
    </location>
</feature>
<evidence type="ECO:0000259" key="2">
    <source>
        <dbReference type="SMART" id="SM00032"/>
    </source>
</evidence>
<dbReference type="OMA" id="RCESAET"/>
<feature type="domain" description="Sushi" evidence="2">
    <location>
        <begin position="663"/>
        <end position="729"/>
    </location>
</feature>